<evidence type="ECO:0000313" key="2">
    <source>
        <dbReference type="EMBL" id="QIS24375.1"/>
    </source>
</evidence>
<feature type="transmembrane region" description="Helical" evidence="1">
    <location>
        <begin position="60"/>
        <end position="79"/>
    </location>
</feature>
<sequence>MLSIIGALGVLAWLWTIWAVRASKRWARIAATVMLLAGTSIGLTVLLVKDTSGDTGLPPALGWLWMAPCLAGIVTVVLLRRRPRPA</sequence>
<accession>A0A6G9ZFH7</accession>
<evidence type="ECO:0000313" key="3">
    <source>
        <dbReference type="Proteomes" id="UP000500953"/>
    </source>
</evidence>
<gene>
    <name evidence="2" type="ORF">F6W96_22105</name>
</gene>
<feature type="transmembrane region" description="Helical" evidence="1">
    <location>
        <begin position="29"/>
        <end position="48"/>
    </location>
</feature>
<keyword evidence="1" id="KW-0812">Transmembrane</keyword>
<organism evidence="2 3">
    <name type="scientific">Nocardia terpenica</name>
    <dbReference type="NCBI Taxonomy" id="455432"/>
    <lineage>
        <taxon>Bacteria</taxon>
        <taxon>Bacillati</taxon>
        <taxon>Actinomycetota</taxon>
        <taxon>Actinomycetes</taxon>
        <taxon>Mycobacteriales</taxon>
        <taxon>Nocardiaceae</taxon>
        <taxon>Nocardia</taxon>
    </lineage>
</organism>
<name>A0A6G9ZFH7_9NOCA</name>
<keyword evidence="1" id="KW-1133">Transmembrane helix</keyword>
<dbReference type="AlphaFoldDB" id="A0A6G9ZFH7"/>
<dbReference type="Proteomes" id="UP000500953">
    <property type="component" value="Chromosome"/>
</dbReference>
<proteinExistence type="predicted"/>
<evidence type="ECO:0000256" key="1">
    <source>
        <dbReference type="SAM" id="Phobius"/>
    </source>
</evidence>
<dbReference type="EMBL" id="CP046173">
    <property type="protein sequence ID" value="QIS24375.1"/>
    <property type="molecule type" value="Genomic_DNA"/>
</dbReference>
<keyword evidence="1" id="KW-0472">Membrane</keyword>
<reference evidence="2 3" key="1">
    <citation type="journal article" date="2019" name="ACS Chem. Biol.">
        <title>Identification and Mobilization of a Cryptic Antibiotic Biosynthesis Gene Locus from a Human-Pathogenic Nocardia Isolate.</title>
        <authorList>
            <person name="Herisse M."/>
            <person name="Ishida K."/>
            <person name="Porter J.L."/>
            <person name="Howden B."/>
            <person name="Hertweck C."/>
            <person name="Stinear T.P."/>
            <person name="Pidot S.J."/>
        </authorList>
    </citation>
    <scope>NUCLEOTIDE SEQUENCE [LARGE SCALE GENOMIC DNA]</scope>
    <source>
        <strain evidence="2 3">AUSMDU00012715</strain>
    </source>
</reference>
<protein>
    <submittedName>
        <fullName evidence="2">Uncharacterized protein</fullName>
    </submittedName>
</protein>